<evidence type="ECO:0000313" key="2">
    <source>
        <dbReference type="EMBL" id="CAA9351534.1"/>
    </source>
</evidence>
<feature type="compositionally biased region" description="Low complexity" evidence="1">
    <location>
        <begin position="19"/>
        <end position="30"/>
    </location>
</feature>
<proteinExistence type="predicted"/>
<accession>A0A6J4M8U6</accession>
<name>A0A6J4M8U6_9ACTN</name>
<feature type="compositionally biased region" description="Basic and acidic residues" evidence="1">
    <location>
        <begin position="54"/>
        <end position="68"/>
    </location>
</feature>
<dbReference type="EMBL" id="CADCUJ010000061">
    <property type="protein sequence ID" value="CAA9351534.1"/>
    <property type="molecule type" value="Genomic_DNA"/>
</dbReference>
<organism evidence="2">
    <name type="scientific">uncultured Nocardioidaceae bacterium</name>
    <dbReference type="NCBI Taxonomy" id="253824"/>
    <lineage>
        <taxon>Bacteria</taxon>
        <taxon>Bacillati</taxon>
        <taxon>Actinomycetota</taxon>
        <taxon>Actinomycetes</taxon>
        <taxon>Propionibacteriales</taxon>
        <taxon>Nocardioidaceae</taxon>
        <taxon>environmental samples</taxon>
    </lineage>
</organism>
<protein>
    <submittedName>
        <fullName evidence="2">DNA_ligase_IV_Ku-like</fullName>
        <ecNumber evidence="2">6.5.1.1</ecNumber>
    </submittedName>
</protein>
<feature type="region of interest" description="Disordered" evidence="1">
    <location>
        <begin position="1"/>
        <end position="73"/>
    </location>
</feature>
<feature type="compositionally biased region" description="Basic residues" evidence="1">
    <location>
        <begin position="38"/>
        <end position="53"/>
    </location>
</feature>
<gene>
    <name evidence="2" type="ORF">AVDCRST_MAG72-1454</name>
</gene>
<feature type="non-terminal residue" evidence="2">
    <location>
        <position position="115"/>
    </location>
</feature>
<dbReference type="EC" id="6.5.1.1" evidence="2"/>
<evidence type="ECO:0000256" key="1">
    <source>
        <dbReference type="SAM" id="MobiDB-lite"/>
    </source>
</evidence>
<dbReference type="AlphaFoldDB" id="A0A6J4M8U6"/>
<reference evidence="2" key="1">
    <citation type="submission" date="2020-02" db="EMBL/GenBank/DDBJ databases">
        <authorList>
            <person name="Meier V. D."/>
        </authorList>
    </citation>
    <scope>NUCLEOTIDE SEQUENCE</scope>
    <source>
        <strain evidence="2">AVDCRST_MAG72</strain>
    </source>
</reference>
<keyword evidence="2" id="KW-0436">Ligase</keyword>
<dbReference type="GO" id="GO:0003910">
    <property type="term" value="F:DNA ligase (ATP) activity"/>
    <property type="evidence" value="ECO:0007669"/>
    <property type="project" value="UniProtKB-EC"/>
</dbReference>
<sequence length="115" mass="12348">EARLRAARAPQAPAPFRPAPRAGRRAAVVGGAEGPADRRRKGPARCGGRRPRPRPSEVLRRRQGDRRYRLVGGRGLDRTAAAVHPARAVRVASVRSHPHRPGLAASPDQEPAGPM</sequence>
<feature type="region of interest" description="Disordered" evidence="1">
    <location>
        <begin position="90"/>
        <end position="115"/>
    </location>
</feature>
<feature type="non-terminal residue" evidence="2">
    <location>
        <position position="1"/>
    </location>
</feature>